<organism evidence="1 2">
    <name type="scientific">Bdellovibrio svalbardensis</name>
    <dbReference type="NCBI Taxonomy" id="2972972"/>
    <lineage>
        <taxon>Bacteria</taxon>
        <taxon>Pseudomonadati</taxon>
        <taxon>Bdellovibrionota</taxon>
        <taxon>Bdellovibrionia</taxon>
        <taxon>Bdellovibrionales</taxon>
        <taxon>Pseudobdellovibrionaceae</taxon>
        <taxon>Bdellovibrio</taxon>
    </lineage>
</organism>
<reference evidence="1" key="1">
    <citation type="submission" date="2022-08" db="EMBL/GenBank/DDBJ databases">
        <title>Novel Bdellovibrio Species Isolated from Svalbard: Designation Bdellovibrio svalbardensis.</title>
        <authorList>
            <person name="Mitchell R.J."/>
            <person name="Choi S.Y."/>
        </authorList>
    </citation>
    <scope>NUCLEOTIDE SEQUENCE</scope>
    <source>
        <strain evidence="1">PAP01</strain>
    </source>
</reference>
<comment type="caution">
    <text evidence="1">The sequence shown here is derived from an EMBL/GenBank/DDBJ whole genome shotgun (WGS) entry which is preliminary data.</text>
</comment>
<keyword evidence="2" id="KW-1185">Reference proteome</keyword>
<name>A0ABT6DGD0_9BACT</name>
<evidence type="ECO:0000313" key="2">
    <source>
        <dbReference type="Proteomes" id="UP001152321"/>
    </source>
</evidence>
<dbReference type="PROSITE" id="PS51257">
    <property type="entry name" value="PROKAR_LIPOPROTEIN"/>
    <property type="match status" value="1"/>
</dbReference>
<evidence type="ECO:0000313" key="1">
    <source>
        <dbReference type="EMBL" id="MDG0815871.1"/>
    </source>
</evidence>
<evidence type="ECO:0008006" key="3">
    <source>
        <dbReference type="Google" id="ProtNLM"/>
    </source>
</evidence>
<dbReference type="EMBL" id="JANRMI010000002">
    <property type="protein sequence ID" value="MDG0815871.1"/>
    <property type="molecule type" value="Genomic_DNA"/>
</dbReference>
<dbReference type="RefSeq" id="WP_277577350.1">
    <property type="nucleotide sequence ID" value="NZ_JANRMI010000002.1"/>
</dbReference>
<sequence>MKYMIALLITPLLLGACSFSKKPNVQSDSENIKIVIMDKQNDPTLDQLFNSRTRNEQIEFINRSSNTQLTQLKDQDGNGLLDLIAKNMDYELANILEKKGYSPFFFNKSESLSFLNAYQEREILKIDQAIAQGTFELSLITTKNYPKETCERFFQQLMNMRTISNSSSHKIDSDQLENSIQKVLNSDICRSILKSLDDRKKNAFLSDEFIYQYNNDFSDLTLISTLLFVLDIKDKSIQDADPQIFLDRKKDCISPFQLKSWQKFITTSLLRHRNYDLRLYDCDDANEITGNPYPGACLDPEAVKSIESHNIRVNKEINDNILHSEEVTCKK</sequence>
<accession>A0ABT6DGD0</accession>
<proteinExistence type="predicted"/>
<protein>
    <recommendedName>
        <fullName evidence="3">Lipoprotein</fullName>
    </recommendedName>
</protein>
<dbReference type="Proteomes" id="UP001152321">
    <property type="component" value="Unassembled WGS sequence"/>
</dbReference>
<gene>
    <name evidence="1" type="ORF">NWE73_05830</name>
</gene>